<dbReference type="InterPro" id="IPR027417">
    <property type="entry name" value="P-loop_NTPase"/>
</dbReference>
<dbReference type="PANTHER" id="PTHR10465">
    <property type="entry name" value="TRANSMEMBRANE GTPASE FZO1"/>
    <property type="match status" value="1"/>
</dbReference>
<comment type="caution">
    <text evidence="8">The sequence shown here is derived from an EMBL/GenBank/DDBJ whole genome shotgun (WGS) entry which is preliminary data.</text>
</comment>
<evidence type="ECO:0000256" key="5">
    <source>
        <dbReference type="ARBA" id="ARBA00023136"/>
    </source>
</evidence>
<dbReference type="STRING" id="1385511.GCA_000425225_01424"/>
<keyword evidence="5" id="KW-0472">Membrane</keyword>
<sequence length="1210" mass="139732">METSQKQNTINKLSTLYNRLIELEDEEQAQKTLDLLEKLQSEEFLVGFAGHFSAGKSTMINTVLEEEILPSSPIPTSANLVKVKKGRGYARVYFAEEDPVEYEEPYDLDTIKSYCKEGDAIRAIELSKSDSLLPSGVSVMDTPGIDSSNDADKIMTESALHLVDVLFYVMDYNHVQSEVNLAFLSEMQKRGKPLYIVINQIDKHQEEELSFSAFQQSVTDAFSRWGIQPKGTFYTSLTNMSHPYNQFEKLKEMLNHLFTNKDRFIDDTIEHSAVQIVNEHLDSFNDEQKEKIEELNQSINDNETKPLEDIESEIKNLKERPKNAEKALMERLQSSLKNAYIMPHEVREKARLVIEAYQSNFKVGLFFTKSKTEEERQNRIQDFHHALMEKVSANIEWPVRNVLVTLAKEYGIQDEQILQELQDFSVRYEASELANLIKTGAGSGGDYLLVYTEDVANDIRRKYKQEAQQKWKSVSEILEAQSKEALQEKKKVKEQSEQVEDVQMQVDNVQKAIVDRKNSLQDILVEKSVSPESYEKATAALLQRASSVKPGKSMDLEFTQQEQREEEVEIESTIEDKSHVSVDEMIDRIDKSQQELESLTGFQSILEDLRERKKRLETRHFTVALFGAFSAGKSSFANALLGEKVLPVSPNPTTATINKISPPTTQYQHGTVVVKLKSSAQLFEDLTHALHELPFQPKDFNGVLDWIQQSPNEIEKYAKDQKRLSFLQAIVDGFDEMATSIGETINIDLDRFAEYVAEERLSCYVEWMELYYDCSFTREGITLVDTPGADSVNARHTEVSFEYIKQADAILFVTYYNHPFSRADRDFLLQLGRVKDAFSLDKMFFIVNAADLAQSKSELELVQDYLAEQLGKFGIRFPRMFAISSLMAAKEKMNEEKTDHPILGSSGIEQFEGSFYSFIHEELTSIITNAAIYDLERASRTLEQYIDTASLNKQEKQQKLKKYQTQEEELKSMIHAFSAERYSQDINQKIEKQMYYMNERVLLRFSDFFKEAFNPSTINGTGGVAKEQLKQALQDLLEQLREELLNECRAVTVRIESYLHEKLREFNEDIQDKGKNVQEELSLPNAQDIDIETPGFNKPFEKVNKSEIEKPLSSFKNTKSFFEKNEKEQMKEDLQKRFKPIIQTYIDEQKHHLQDYYEPQWNSYVEREKEALTKALQEYYEGLRFALGDQLNIEELKAKREKLRTLTPKK</sequence>
<dbReference type="PANTHER" id="PTHR10465:SF0">
    <property type="entry name" value="SARCALUMENIN"/>
    <property type="match status" value="1"/>
</dbReference>
<evidence type="ECO:0000256" key="1">
    <source>
        <dbReference type="ARBA" id="ARBA00004370"/>
    </source>
</evidence>
<protein>
    <submittedName>
        <fullName evidence="8">Dynamin family protein</fullName>
    </submittedName>
</protein>
<gene>
    <name evidence="8" type="ORF">N783_07655</name>
</gene>
<evidence type="ECO:0000259" key="7">
    <source>
        <dbReference type="Pfam" id="PF00350"/>
    </source>
</evidence>
<dbReference type="InterPro" id="IPR045063">
    <property type="entry name" value="Dynamin_N"/>
</dbReference>
<dbReference type="eggNOG" id="COG0699">
    <property type="taxonomic scope" value="Bacteria"/>
</dbReference>
<dbReference type="SUPFAM" id="SSF52540">
    <property type="entry name" value="P-loop containing nucleoside triphosphate hydrolases"/>
    <property type="match status" value="2"/>
</dbReference>
<dbReference type="Proteomes" id="UP000030403">
    <property type="component" value="Unassembled WGS sequence"/>
</dbReference>
<accession>A0A0A5GHC2</accession>
<keyword evidence="3" id="KW-0378">Hydrolase</keyword>
<feature type="coiled-coil region" evidence="6">
    <location>
        <begin position="285"/>
        <end position="327"/>
    </location>
</feature>
<evidence type="ECO:0000256" key="2">
    <source>
        <dbReference type="ARBA" id="ARBA00022741"/>
    </source>
</evidence>
<comment type="subcellular location">
    <subcellularLocation>
        <location evidence="1">Membrane</location>
    </subcellularLocation>
</comment>
<organism evidence="8 9">
    <name type="scientific">Pontibacillus marinus BH030004 = DSM 16465</name>
    <dbReference type="NCBI Taxonomy" id="1385511"/>
    <lineage>
        <taxon>Bacteria</taxon>
        <taxon>Bacillati</taxon>
        <taxon>Bacillota</taxon>
        <taxon>Bacilli</taxon>
        <taxon>Bacillales</taxon>
        <taxon>Bacillaceae</taxon>
        <taxon>Pontibacillus</taxon>
    </lineage>
</organism>
<feature type="domain" description="Dynamin N-terminal" evidence="7">
    <location>
        <begin position="623"/>
        <end position="848"/>
    </location>
</feature>
<evidence type="ECO:0000256" key="6">
    <source>
        <dbReference type="SAM" id="Coils"/>
    </source>
</evidence>
<dbReference type="AlphaFoldDB" id="A0A0A5GHC2"/>
<dbReference type="Gene3D" id="3.40.50.300">
    <property type="entry name" value="P-loop containing nucleotide triphosphate hydrolases"/>
    <property type="match status" value="2"/>
</dbReference>
<feature type="coiled-coil region" evidence="6">
    <location>
        <begin position="1023"/>
        <end position="1050"/>
    </location>
</feature>
<name>A0A0A5GHC2_9BACI</name>
<proteinExistence type="predicted"/>
<dbReference type="Pfam" id="PF00350">
    <property type="entry name" value="Dynamin_N"/>
    <property type="match status" value="2"/>
</dbReference>
<dbReference type="GO" id="GO:0003924">
    <property type="term" value="F:GTPase activity"/>
    <property type="evidence" value="ECO:0007669"/>
    <property type="project" value="InterPro"/>
</dbReference>
<keyword evidence="9" id="KW-1185">Reference proteome</keyword>
<dbReference type="CDD" id="cd09912">
    <property type="entry name" value="DLP_2"/>
    <property type="match status" value="2"/>
</dbReference>
<reference evidence="8 9" key="1">
    <citation type="submission" date="2013-08" db="EMBL/GenBank/DDBJ databases">
        <authorList>
            <person name="Huang J."/>
            <person name="Wang G."/>
        </authorList>
    </citation>
    <scope>NUCLEOTIDE SEQUENCE [LARGE SCALE GENOMIC DNA]</scope>
    <source>
        <strain evidence="8 9">BH030004</strain>
    </source>
</reference>
<dbReference type="GO" id="GO:0016020">
    <property type="term" value="C:membrane"/>
    <property type="evidence" value="ECO:0007669"/>
    <property type="project" value="UniProtKB-SubCell"/>
</dbReference>
<dbReference type="EMBL" id="AVPF01000002">
    <property type="protein sequence ID" value="KGX91424.1"/>
    <property type="molecule type" value="Genomic_DNA"/>
</dbReference>
<keyword evidence="4" id="KW-0342">GTP-binding</keyword>
<feature type="coiled-coil region" evidence="6">
    <location>
        <begin position="475"/>
        <end position="512"/>
    </location>
</feature>
<evidence type="ECO:0000256" key="4">
    <source>
        <dbReference type="ARBA" id="ARBA00023134"/>
    </source>
</evidence>
<dbReference type="GO" id="GO:0005525">
    <property type="term" value="F:GTP binding"/>
    <property type="evidence" value="ECO:0007669"/>
    <property type="project" value="UniProtKB-KW"/>
</dbReference>
<keyword evidence="2" id="KW-0547">Nucleotide-binding</keyword>
<keyword evidence="6" id="KW-0175">Coiled coil</keyword>
<evidence type="ECO:0000313" key="8">
    <source>
        <dbReference type="EMBL" id="KGX91424.1"/>
    </source>
</evidence>
<feature type="coiled-coil region" evidence="6">
    <location>
        <begin position="946"/>
        <end position="980"/>
    </location>
</feature>
<evidence type="ECO:0000256" key="3">
    <source>
        <dbReference type="ARBA" id="ARBA00022801"/>
    </source>
</evidence>
<dbReference type="InterPro" id="IPR027094">
    <property type="entry name" value="Mitofusin_fam"/>
</dbReference>
<feature type="coiled-coil region" evidence="6">
    <location>
        <begin position="556"/>
        <end position="619"/>
    </location>
</feature>
<evidence type="ECO:0000313" key="9">
    <source>
        <dbReference type="Proteomes" id="UP000030403"/>
    </source>
</evidence>
<feature type="domain" description="Dynamin N-terminal" evidence="7">
    <location>
        <begin position="47"/>
        <end position="200"/>
    </location>
</feature>